<keyword evidence="2" id="KW-0472">Membrane</keyword>
<protein>
    <recommendedName>
        <fullName evidence="5">Protein translocase subunit SecF</fullName>
    </recommendedName>
</protein>
<proteinExistence type="predicted"/>
<gene>
    <name evidence="3" type="ORF">NIIDMKKI_44420</name>
</gene>
<dbReference type="Proteomes" id="UP000516380">
    <property type="component" value="Chromosome"/>
</dbReference>
<accession>A0A7G1IDR1</accession>
<name>A0A7G1IDR1_MYCKA</name>
<keyword evidence="4" id="KW-1185">Reference proteome</keyword>
<evidence type="ECO:0000313" key="4">
    <source>
        <dbReference type="Proteomes" id="UP000516380"/>
    </source>
</evidence>
<evidence type="ECO:0000256" key="2">
    <source>
        <dbReference type="SAM" id="Phobius"/>
    </source>
</evidence>
<keyword evidence="2" id="KW-1133">Transmembrane helix</keyword>
<keyword evidence="2" id="KW-0812">Transmembrane</keyword>
<dbReference type="EMBL" id="AP023343">
    <property type="protein sequence ID" value="BCI89236.1"/>
    <property type="molecule type" value="Genomic_DNA"/>
</dbReference>
<evidence type="ECO:0000313" key="3">
    <source>
        <dbReference type="EMBL" id="BCI89236.1"/>
    </source>
</evidence>
<feature type="region of interest" description="Disordered" evidence="1">
    <location>
        <begin position="1"/>
        <end position="34"/>
    </location>
</feature>
<evidence type="ECO:0000256" key="1">
    <source>
        <dbReference type="SAM" id="MobiDB-lite"/>
    </source>
</evidence>
<dbReference type="AlphaFoldDB" id="A0A7G1IDR1"/>
<organism evidence="3 4">
    <name type="scientific">Mycobacterium kansasii</name>
    <dbReference type="NCBI Taxonomy" id="1768"/>
    <lineage>
        <taxon>Bacteria</taxon>
        <taxon>Bacillati</taxon>
        <taxon>Actinomycetota</taxon>
        <taxon>Actinomycetes</taxon>
        <taxon>Mycobacteriales</taxon>
        <taxon>Mycobacteriaceae</taxon>
        <taxon>Mycobacterium</taxon>
    </lineage>
</organism>
<sequence>MTSKTKTKTETETDAGDAAQGAVELSGSDPDRATGGVQHSFLSRLYTGTGAFEVVGRRKLWYGISGGIVTIAILSIIVRGFTFGIDFKGGTTVSFPAAT</sequence>
<dbReference type="Pfam" id="PF07549">
    <property type="entry name" value="Sec_GG"/>
    <property type="match status" value="1"/>
</dbReference>
<reference evidence="3 4" key="1">
    <citation type="submission" date="2020-07" db="EMBL/GenBank/DDBJ databases">
        <title>Mycobacterium kansasii (former subtype) with zoonotic potential isolated from diseased indoor pet cat, Japan.</title>
        <authorList>
            <person name="Fukano H."/>
            <person name="Terazono T."/>
            <person name="Hoshino Y."/>
        </authorList>
    </citation>
    <scope>NUCLEOTIDE SEQUENCE [LARGE SCALE GENOMIC DNA]</scope>
    <source>
        <strain evidence="3 4">Kuro-I</strain>
    </source>
</reference>
<evidence type="ECO:0008006" key="5">
    <source>
        <dbReference type="Google" id="ProtNLM"/>
    </source>
</evidence>
<feature type="transmembrane region" description="Helical" evidence="2">
    <location>
        <begin position="60"/>
        <end position="78"/>
    </location>
</feature>
<dbReference type="InterPro" id="IPR022646">
    <property type="entry name" value="SecD/SecF_CS"/>
</dbReference>